<feature type="region of interest" description="Disordered" evidence="1">
    <location>
        <begin position="27"/>
        <end position="48"/>
    </location>
</feature>
<accession>A0ABR3IRS9</accession>
<sequence length="115" mass="12650">MASIQQKLCDIVRAISMTAAAAAEWLRPSKNKTGSSQSSTSGWRTGSPTFMPAFTTRRRYSYLIDVPAIKSWREHVYHAESRERGAGAESGVCASEHIERPDARDSATELKSSSE</sequence>
<feature type="compositionally biased region" description="Polar residues" evidence="1">
    <location>
        <begin position="31"/>
        <end position="48"/>
    </location>
</feature>
<feature type="region of interest" description="Disordered" evidence="1">
    <location>
        <begin position="80"/>
        <end position="115"/>
    </location>
</feature>
<dbReference type="EMBL" id="JASNQZ010000015">
    <property type="protein sequence ID" value="KAL0946022.1"/>
    <property type="molecule type" value="Genomic_DNA"/>
</dbReference>
<evidence type="ECO:0000256" key="1">
    <source>
        <dbReference type="SAM" id="MobiDB-lite"/>
    </source>
</evidence>
<evidence type="ECO:0000313" key="2">
    <source>
        <dbReference type="EMBL" id="KAL0946022.1"/>
    </source>
</evidence>
<name>A0ABR3IRS9_9AGAR</name>
<evidence type="ECO:0000313" key="3">
    <source>
        <dbReference type="Proteomes" id="UP001556367"/>
    </source>
</evidence>
<dbReference type="Proteomes" id="UP001556367">
    <property type="component" value="Unassembled WGS sequence"/>
</dbReference>
<proteinExistence type="predicted"/>
<reference evidence="3" key="1">
    <citation type="submission" date="2024-06" db="EMBL/GenBank/DDBJ databases">
        <title>Multi-omics analyses provide insights into the biosynthesis of the anticancer antibiotic pleurotin in Hohenbuehelia grisea.</title>
        <authorList>
            <person name="Weaver J.A."/>
            <person name="Alberti F."/>
        </authorList>
    </citation>
    <scope>NUCLEOTIDE SEQUENCE [LARGE SCALE GENOMIC DNA]</scope>
    <source>
        <strain evidence="3">T-177</strain>
    </source>
</reference>
<gene>
    <name evidence="2" type="ORF">HGRIS_012299</name>
</gene>
<comment type="caution">
    <text evidence="2">The sequence shown here is derived from an EMBL/GenBank/DDBJ whole genome shotgun (WGS) entry which is preliminary data.</text>
</comment>
<protein>
    <submittedName>
        <fullName evidence="2">Uncharacterized protein</fullName>
    </submittedName>
</protein>
<organism evidence="2 3">
    <name type="scientific">Hohenbuehelia grisea</name>
    <dbReference type="NCBI Taxonomy" id="104357"/>
    <lineage>
        <taxon>Eukaryota</taxon>
        <taxon>Fungi</taxon>
        <taxon>Dikarya</taxon>
        <taxon>Basidiomycota</taxon>
        <taxon>Agaricomycotina</taxon>
        <taxon>Agaricomycetes</taxon>
        <taxon>Agaricomycetidae</taxon>
        <taxon>Agaricales</taxon>
        <taxon>Pleurotineae</taxon>
        <taxon>Pleurotaceae</taxon>
        <taxon>Hohenbuehelia</taxon>
    </lineage>
</organism>
<keyword evidence="3" id="KW-1185">Reference proteome</keyword>
<feature type="compositionally biased region" description="Basic and acidic residues" evidence="1">
    <location>
        <begin position="96"/>
        <end position="115"/>
    </location>
</feature>